<dbReference type="RefSeq" id="WP_069316936.1">
    <property type="nucleotide sequence ID" value="NZ_CAWNQJ010000001.1"/>
</dbReference>
<reference evidence="1 2" key="1">
    <citation type="submission" date="2016-06" db="EMBL/GenBank/DDBJ databases">
        <title>Bacterial characters and pathogenicity of Xenorhabdus hominickii from an entomopathogenic nematode, Steinernema monticolum.</title>
        <authorList>
            <person name="Park Y."/>
            <person name="Kim Y."/>
        </authorList>
    </citation>
    <scope>NUCLEOTIDE SEQUENCE [LARGE SCALE GENOMIC DNA]</scope>
    <source>
        <strain evidence="1 2">ANU1</strain>
    </source>
</reference>
<proteinExistence type="predicted"/>
<accession>A0ABM6DT73</accession>
<organism evidence="1 2">
    <name type="scientific">Xenorhabdus hominickii</name>
    <dbReference type="NCBI Taxonomy" id="351679"/>
    <lineage>
        <taxon>Bacteria</taxon>
        <taxon>Pseudomonadati</taxon>
        <taxon>Pseudomonadota</taxon>
        <taxon>Gammaproteobacteria</taxon>
        <taxon>Enterobacterales</taxon>
        <taxon>Morganellaceae</taxon>
        <taxon>Xenorhabdus</taxon>
    </lineage>
</organism>
<dbReference type="SUPFAM" id="SSF55729">
    <property type="entry name" value="Acyl-CoA N-acyltransferases (Nat)"/>
    <property type="match status" value="1"/>
</dbReference>
<name>A0ABM6DT73_XENHO</name>
<dbReference type="InterPro" id="IPR016181">
    <property type="entry name" value="Acyl_CoA_acyltransferase"/>
</dbReference>
<evidence type="ECO:0000313" key="1">
    <source>
        <dbReference type="EMBL" id="AOM41255.1"/>
    </source>
</evidence>
<sequence length="224" mass="25774">MMFRSKSFNINQPVALNSLPHYNSVPNMKFISVNVRSSIIIKEVDKNEALNTTNMLINETMNKEWRYENSVGFLNDDDEEKKWNDRYNSANYIFKQISISAKSDIDKKNRPKDSIFFAAYFKGVPIGVLQFSPQNKDYPELPIVDYLATHCGIRDCGVLLIECAVNKSQQLGMKGKLILSSVKAAKQLYISMGFTQLDDEVYLQLNPNESSKWYFINNCYKFIG</sequence>
<keyword evidence="2" id="KW-1185">Reference proteome</keyword>
<evidence type="ECO:0000313" key="2">
    <source>
        <dbReference type="Proteomes" id="UP000094600"/>
    </source>
</evidence>
<dbReference type="EMBL" id="CP016176">
    <property type="protein sequence ID" value="AOM41255.1"/>
    <property type="molecule type" value="Genomic_DNA"/>
</dbReference>
<gene>
    <name evidence="1" type="ORF">A9255_12070</name>
</gene>
<dbReference type="Gene3D" id="3.40.630.30">
    <property type="match status" value="1"/>
</dbReference>
<dbReference type="Proteomes" id="UP000094600">
    <property type="component" value="Chromosome"/>
</dbReference>
<evidence type="ECO:0008006" key="3">
    <source>
        <dbReference type="Google" id="ProtNLM"/>
    </source>
</evidence>
<protein>
    <recommendedName>
        <fullName evidence="3">N-acetyltransferase</fullName>
    </recommendedName>
</protein>